<gene>
    <name evidence="1" type="ORF">COT26_00850</name>
</gene>
<dbReference type="SUPFAM" id="SSF46689">
    <property type="entry name" value="Homeodomain-like"/>
    <property type="match status" value="1"/>
</dbReference>
<comment type="caution">
    <text evidence="1">The sequence shown here is derived from an EMBL/GenBank/DDBJ whole genome shotgun (WGS) entry which is preliminary data.</text>
</comment>
<dbReference type="EMBL" id="PEXW01000017">
    <property type="protein sequence ID" value="PIS40904.1"/>
    <property type="molecule type" value="Genomic_DNA"/>
</dbReference>
<proteinExistence type="predicted"/>
<dbReference type="InterPro" id="IPR009057">
    <property type="entry name" value="Homeodomain-like_sf"/>
</dbReference>
<evidence type="ECO:0000313" key="2">
    <source>
        <dbReference type="Proteomes" id="UP000236845"/>
    </source>
</evidence>
<accession>A0A2H0YQX7</accession>
<protein>
    <recommendedName>
        <fullName evidence="3">Transposase</fullName>
    </recommendedName>
</protein>
<evidence type="ECO:0008006" key="3">
    <source>
        <dbReference type="Google" id="ProtNLM"/>
    </source>
</evidence>
<evidence type="ECO:0000313" key="1">
    <source>
        <dbReference type="EMBL" id="PIS40904.1"/>
    </source>
</evidence>
<organism evidence="1 2">
    <name type="scientific">Candidatus Kerfeldbacteria bacterium CG08_land_8_20_14_0_20_43_14</name>
    <dbReference type="NCBI Taxonomy" id="2014246"/>
    <lineage>
        <taxon>Bacteria</taxon>
        <taxon>Candidatus Kerfeldiibacteriota</taxon>
    </lineage>
</organism>
<reference evidence="2" key="1">
    <citation type="submission" date="2017-09" db="EMBL/GenBank/DDBJ databases">
        <title>Depth-based differentiation of microbial function through sediment-hosted aquifers and enrichment of novel symbionts in the deep terrestrial subsurface.</title>
        <authorList>
            <person name="Probst A.J."/>
            <person name="Ladd B."/>
            <person name="Jarett J.K."/>
            <person name="Geller-Mcgrath D.E."/>
            <person name="Sieber C.M.K."/>
            <person name="Emerson J.B."/>
            <person name="Anantharaman K."/>
            <person name="Thomas B.C."/>
            <person name="Malmstrom R."/>
            <person name="Stieglmeier M."/>
            <person name="Klingl A."/>
            <person name="Woyke T."/>
            <person name="Ryan C.M."/>
            <person name="Banfield J.F."/>
        </authorList>
    </citation>
    <scope>NUCLEOTIDE SEQUENCE [LARGE SCALE GENOMIC DNA]</scope>
</reference>
<dbReference type="Proteomes" id="UP000236845">
    <property type="component" value="Unassembled WGS sequence"/>
</dbReference>
<sequence>MTKQKFTREQIKRISKNKNVSRCGAYSVRYAKQFKLQALRQYNEQGLSAVEIFEAAGLDLRLIGIRTPNRLINQWNAALRPEREHETPLHKAKIAHKRIGRGRELRNLKAKVAYLEAENDFLAQLRAGKRK</sequence>
<name>A0A2H0YQX7_9BACT</name>
<dbReference type="AlphaFoldDB" id="A0A2H0YQX7"/>